<proteinExistence type="inferred from homology"/>
<feature type="compositionally biased region" description="Acidic residues" evidence="3">
    <location>
        <begin position="20"/>
        <end position="29"/>
    </location>
</feature>
<dbReference type="OrthoDB" id="446635at2759"/>
<feature type="region of interest" description="Disordered" evidence="3">
    <location>
        <begin position="1"/>
        <end position="36"/>
    </location>
</feature>
<dbReference type="AlphaFoldDB" id="A0A1X7UM59"/>
<evidence type="ECO:0000313" key="5">
    <source>
        <dbReference type="EnsemblMetazoa" id="Aqu2.1.28853_001"/>
    </source>
</evidence>
<reference evidence="5" key="1">
    <citation type="submission" date="2017-05" db="UniProtKB">
        <authorList>
            <consortium name="EnsemblMetazoa"/>
        </authorList>
    </citation>
    <scope>IDENTIFICATION</scope>
</reference>
<dbReference type="InterPro" id="IPR042816">
    <property type="entry name" value="Nsrp1"/>
</dbReference>
<organism evidence="5">
    <name type="scientific">Amphimedon queenslandica</name>
    <name type="common">Sponge</name>
    <dbReference type="NCBI Taxonomy" id="400682"/>
    <lineage>
        <taxon>Eukaryota</taxon>
        <taxon>Metazoa</taxon>
        <taxon>Porifera</taxon>
        <taxon>Demospongiae</taxon>
        <taxon>Heteroscleromorpha</taxon>
        <taxon>Haplosclerida</taxon>
        <taxon>Niphatidae</taxon>
        <taxon>Amphimedon</taxon>
    </lineage>
</organism>
<keyword evidence="2" id="KW-0175">Coiled coil</keyword>
<name>A0A1X7UM59_AMPQE</name>
<dbReference type="PANTHER" id="PTHR31938">
    <property type="entry name" value="NUCLEAR SPECKLE SPLICING REGULATORY PROTEIN 1"/>
    <property type="match status" value="1"/>
</dbReference>
<dbReference type="InParanoid" id="A0A1X7UM59"/>
<evidence type="ECO:0000259" key="4">
    <source>
        <dbReference type="Pfam" id="PF09745"/>
    </source>
</evidence>
<comment type="similarity">
    <text evidence="1">Belongs to the NSRP1 family.</text>
</comment>
<sequence>QYGLIIPKSKPQVLTKPSAFDDDSSDEDNVDARKKQVSASLRKEGIKRLEAKTTKNMLTEALCEDPSVFDYDGVYDQMQEKKRDSKLLGKQDRKSKYIANLKRTAEVRKIEQELAYERKVQKERETEGEAFSDKDSFVTPSYLRKLEERAAIEERLRKEEEIEKANIRGYKYSWMTVSKLFSTWISWTSFQHMAYSGIWKDVTKGLFTLAQFSKRFDALC</sequence>
<evidence type="ECO:0000256" key="3">
    <source>
        <dbReference type="SAM" id="MobiDB-lite"/>
    </source>
</evidence>
<evidence type="ECO:0000256" key="2">
    <source>
        <dbReference type="ARBA" id="ARBA00023054"/>
    </source>
</evidence>
<feature type="domain" description="Nuclear speckle splicing regulatory protein 1 N-terminal" evidence="4">
    <location>
        <begin position="55"/>
        <end position="166"/>
    </location>
</feature>
<dbReference type="EnsemblMetazoa" id="Aqu2.1.28853_001">
    <property type="protein sequence ID" value="Aqu2.1.28853_001"/>
    <property type="gene ID" value="Aqu2.1.28853"/>
</dbReference>
<evidence type="ECO:0000256" key="1">
    <source>
        <dbReference type="ARBA" id="ARBA00010126"/>
    </source>
</evidence>
<protein>
    <recommendedName>
        <fullName evidence="4">Nuclear speckle splicing regulatory protein 1 N-terminal domain-containing protein</fullName>
    </recommendedName>
</protein>
<dbReference type="GO" id="GO:0000381">
    <property type="term" value="P:regulation of alternative mRNA splicing, via spliceosome"/>
    <property type="evidence" value="ECO:0007669"/>
    <property type="project" value="InterPro"/>
</dbReference>
<dbReference type="InterPro" id="IPR018612">
    <property type="entry name" value="NSRP1_N"/>
</dbReference>
<dbReference type="Pfam" id="PF09745">
    <property type="entry name" value="NSRP1_N"/>
    <property type="match status" value="1"/>
</dbReference>
<accession>A0A1X7UM59</accession>
<dbReference type="STRING" id="400682.A0A1X7UM59"/>
<dbReference type="PANTHER" id="PTHR31938:SF4">
    <property type="entry name" value="NUCLEAR SPECKLE SPLICING REGULATORY PROTEIN 1"/>
    <property type="match status" value="1"/>
</dbReference>